<dbReference type="Pfam" id="PF01883">
    <property type="entry name" value="FeS_assembly_P"/>
    <property type="match status" value="1"/>
</dbReference>
<dbReference type="InParanoid" id="A0A077ZYB0"/>
<dbReference type="GO" id="GO:1990229">
    <property type="term" value="C:iron-sulfur cluster assembly complex"/>
    <property type="evidence" value="ECO:0007669"/>
    <property type="project" value="UniProtKB-ARBA"/>
</dbReference>
<dbReference type="SUPFAM" id="SSF117916">
    <property type="entry name" value="Fe-S cluster assembly (FSCA) domain-like"/>
    <property type="match status" value="1"/>
</dbReference>
<dbReference type="OrthoDB" id="2746at2759"/>
<dbReference type="EMBL" id="CCKQ01003754">
    <property type="protein sequence ID" value="CDW74896.1"/>
    <property type="molecule type" value="Genomic_DNA"/>
</dbReference>
<evidence type="ECO:0000256" key="3">
    <source>
        <dbReference type="SAM" id="MobiDB-lite"/>
    </source>
</evidence>
<feature type="region of interest" description="Disordered" evidence="3">
    <location>
        <begin position="633"/>
        <end position="684"/>
    </location>
</feature>
<sequence length="684" mass="79575">MSSAASSLDGKNRNPIVQAARKTLKDNSFEKQRRKQELDDTIEDEIDSYEVFDMLRHINDPEHPLTLEQLNVVTPELISVDNRNDLVKVCFTPTIPNCTMATLIGLMIRVKLHRSLPSRFKVDVMIEKGKHDTEQEINKQLNDKERVLAALENANLSIKLKLRFNLLIQNFKMTSNFNFNPSAQSNHAKLNTHQIQINIAENSQANLNHYNQDKDQQFKKYDKTPTYAALDTQEISGKSTCIETNIKKNRHFQRIFESYKEEEEPININSTLEKTFDMDQSSESTQNQVFISPADFKLNHNKNSQNLTLQRQVKNDSQQFQRQDKVLLSSHQHGNKDLYDQFNSSKRTEHDSANSVISINLSSNDERRRIFQPNILIPKPFDLRQSSSSVQIIENISQLPVSQQNQSSFQYLKQNQDLLSHNLRLDQRNPQDNPRIQNQHQFQSKDISSEIQLLGQKRVMSSNHNQLFFNSMSQNLGQKRIFGVERSPQRVKCLEGINRKTGKKLTRNFPLYTDNEIFPDEKDQDKLMKGLIEMMQDDDVDTDDDILNAAYDNCMRDLIKAMRVAKDTSEKKRFKVNMGMCNNSMIQDRVKNPQMYDRNGVRKIIPHQNRSTQDQQLKEDIDQVIDQFNTKISCPTKPQRNRQTGSKLFQKKSSHYQNKQQVESSENDEDYFESDDESQSESDI</sequence>
<dbReference type="InterPro" id="IPR034904">
    <property type="entry name" value="FSCA_dom_sf"/>
</dbReference>
<dbReference type="Gene3D" id="3.30.300.130">
    <property type="entry name" value="Fe-S cluster assembly (FSCA)"/>
    <property type="match status" value="1"/>
</dbReference>
<accession>A0A077ZYB0</accession>
<dbReference type="InterPro" id="IPR002744">
    <property type="entry name" value="MIP18-like"/>
</dbReference>
<feature type="domain" description="MIP18 family-like" evidence="4">
    <location>
        <begin position="50"/>
        <end position="124"/>
    </location>
</feature>
<dbReference type="Proteomes" id="UP000039865">
    <property type="component" value="Unassembled WGS sequence"/>
</dbReference>
<keyword evidence="6" id="KW-1185">Reference proteome</keyword>
<dbReference type="PANTHER" id="PTHR12377:SF0">
    <property type="entry name" value="CYTOSOLIC IRON-SULFUR ASSEMBLY COMPONENT 2B"/>
    <property type="match status" value="1"/>
</dbReference>
<feature type="compositionally biased region" description="Polar residues" evidence="3">
    <location>
        <begin position="633"/>
        <end position="647"/>
    </location>
</feature>
<dbReference type="GO" id="GO:0140535">
    <property type="term" value="C:intracellular protein-containing complex"/>
    <property type="evidence" value="ECO:0007669"/>
    <property type="project" value="UniProtKB-ARBA"/>
</dbReference>
<keyword evidence="2" id="KW-0159">Chromosome partition</keyword>
<evidence type="ECO:0000313" key="5">
    <source>
        <dbReference type="EMBL" id="CDW74896.1"/>
    </source>
</evidence>
<evidence type="ECO:0000256" key="1">
    <source>
        <dbReference type="ARBA" id="ARBA00010381"/>
    </source>
</evidence>
<dbReference type="GO" id="GO:0007059">
    <property type="term" value="P:chromosome segregation"/>
    <property type="evidence" value="ECO:0007669"/>
    <property type="project" value="UniProtKB-KW"/>
</dbReference>
<gene>
    <name evidence="5" type="primary">Contig8834.g439</name>
    <name evidence="5" type="ORF">STYLEM_3880</name>
</gene>
<evidence type="ECO:0000256" key="2">
    <source>
        <dbReference type="ARBA" id="ARBA00022829"/>
    </source>
</evidence>
<evidence type="ECO:0000259" key="4">
    <source>
        <dbReference type="Pfam" id="PF01883"/>
    </source>
</evidence>
<organism evidence="5 6">
    <name type="scientific">Stylonychia lemnae</name>
    <name type="common">Ciliate</name>
    <dbReference type="NCBI Taxonomy" id="5949"/>
    <lineage>
        <taxon>Eukaryota</taxon>
        <taxon>Sar</taxon>
        <taxon>Alveolata</taxon>
        <taxon>Ciliophora</taxon>
        <taxon>Intramacronucleata</taxon>
        <taxon>Spirotrichea</taxon>
        <taxon>Stichotrichia</taxon>
        <taxon>Sporadotrichida</taxon>
        <taxon>Oxytrichidae</taxon>
        <taxon>Stylonychinae</taxon>
        <taxon>Stylonychia</taxon>
    </lineage>
</organism>
<dbReference type="FunFam" id="3.30.300.130:FF:000005">
    <property type="entry name" value="Mitotic spindle-associated mmxd complex subunit"/>
    <property type="match status" value="1"/>
</dbReference>
<protein>
    <recommendedName>
        <fullName evidence="4">MIP18 family-like domain-containing protein</fullName>
    </recommendedName>
</protein>
<dbReference type="InterPro" id="IPR039796">
    <property type="entry name" value="MIP18"/>
</dbReference>
<evidence type="ECO:0000313" key="6">
    <source>
        <dbReference type="Proteomes" id="UP000039865"/>
    </source>
</evidence>
<proteinExistence type="inferred from homology"/>
<dbReference type="PANTHER" id="PTHR12377">
    <property type="entry name" value="CYTOSOLIC IRON-SULFUR ASSEMBLY COMPONENT 2B-RELATED"/>
    <property type="match status" value="1"/>
</dbReference>
<dbReference type="GO" id="GO:0051604">
    <property type="term" value="P:protein maturation"/>
    <property type="evidence" value="ECO:0007669"/>
    <property type="project" value="InterPro"/>
</dbReference>
<feature type="compositionally biased region" description="Acidic residues" evidence="3">
    <location>
        <begin position="665"/>
        <end position="684"/>
    </location>
</feature>
<reference evidence="5 6" key="1">
    <citation type="submission" date="2014-06" db="EMBL/GenBank/DDBJ databases">
        <authorList>
            <person name="Swart Estienne"/>
        </authorList>
    </citation>
    <scope>NUCLEOTIDE SEQUENCE [LARGE SCALE GENOMIC DNA]</scope>
    <source>
        <strain evidence="5 6">130c</strain>
    </source>
</reference>
<name>A0A077ZYB0_STYLE</name>
<dbReference type="AlphaFoldDB" id="A0A077ZYB0"/>
<dbReference type="Gene3D" id="6.10.250.1280">
    <property type="match status" value="1"/>
</dbReference>
<comment type="similarity">
    <text evidence="1">Belongs to the MIP18 family.</text>
</comment>